<dbReference type="AlphaFoldDB" id="A0A9P1BVS8"/>
<accession>A0A9P1BVS8</accession>
<dbReference type="EMBL" id="CAMXCT030000549">
    <property type="protein sequence ID" value="CAL4767590.1"/>
    <property type="molecule type" value="Genomic_DNA"/>
</dbReference>
<evidence type="ECO:0000313" key="6">
    <source>
        <dbReference type="EMBL" id="CAL1133653.1"/>
    </source>
</evidence>
<feature type="compositionally biased region" description="Basic and acidic residues" evidence="3">
    <location>
        <begin position="216"/>
        <end position="225"/>
    </location>
</feature>
<sequence>MSMAQAPIACVVTSPVSKVTTSRCGPPRLFAPPTPMTAPCGSFAGPPVVWPRSSPTPGVPLPAPAAPLPVPLPVPVVPQTAVLRSAGPVERPIDQAVERPSYRPVSRPAEQEDTAENGARNSTGLRPEQLLLHQLEKEVEKSMEPRMTQSFAPEKTATLPRPPPMLMKAAAARAKQDEDLQQSVFLGAGPGTGSSGFSDSQSSEATSAEPEAEDVTQARRQDRPKRQVPVPPRSKSEENLYLRKNMENLRKQKRHLQQQVESIEARLRNVEAQKLQYQKLFEDSHRSYAIGEGRDLEITGLHQQLAALLMLKDALNSENMELQARIKGLEEEKSRRSPAAACVICMENLANVVCLPCKHLALCSFCSKHSYGERSTCPICRGSITDRMLIYMP</sequence>
<dbReference type="InterPro" id="IPR001841">
    <property type="entry name" value="Znf_RING"/>
</dbReference>
<keyword evidence="1" id="KW-0863">Zinc-finger</keyword>
<keyword evidence="1" id="KW-0479">Metal-binding</keyword>
<proteinExistence type="predicted"/>
<reference evidence="6" key="2">
    <citation type="submission" date="2024-04" db="EMBL/GenBank/DDBJ databases">
        <authorList>
            <person name="Chen Y."/>
            <person name="Shah S."/>
            <person name="Dougan E. K."/>
            <person name="Thang M."/>
            <person name="Chan C."/>
        </authorList>
    </citation>
    <scope>NUCLEOTIDE SEQUENCE [LARGE SCALE GENOMIC DNA]</scope>
</reference>
<dbReference type="InterPro" id="IPR013083">
    <property type="entry name" value="Znf_RING/FYVE/PHD"/>
</dbReference>
<dbReference type="EMBL" id="CAMXCT020000549">
    <property type="protein sequence ID" value="CAL1133653.1"/>
    <property type="molecule type" value="Genomic_DNA"/>
</dbReference>
<dbReference type="EMBL" id="CAMXCT010000549">
    <property type="protein sequence ID" value="CAI3980278.1"/>
    <property type="molecule type" value="Genomic_DNA"/>
</dbReference>
<evidence type="ECO:0000256" key="2">
    <source>
        <dbReference type="SAM" id="Coils"/>
    </source>
</evidence>
<feature type="region of interest" description="Disordered" evidence="3">
    <location>
        <begin position="184"/>
        <end position="241"/>
    </location>
</feature>
<dbReference type="Gene3D" id="3.30.40.10">
    <property type="entry name" value="Zinc/RING finger domain, C3HC4 (zinc finger)"/>
    <property type="match status" value="1"/>
</dbReference>
<dbReference type="GO" id="GO:0016567">
    <property type="term" value="P:protein ubiquitination"/>
    <property type="evidence" value="ECO:0007669"/>
    <property type="project" value="TreeGrafter"/>
</dbReference>
<feature type="domain" description="RING-type" evidence="4">
    <location>
        <begin position="342"/>
        <end position="381"/>
    </location>
</feature>
<name>A0A9P1BVS8_9DINO</name>
<gene>
    <name evidence="5" type="ORF">C1SCF055_LOCUS8162</name>
</gene>
<feature type="compositionally biased region" description="Basic and acidic residues" evidence="3">
    <location>
        <begin position="91"/>
        <end position="101"/>
    </location>
</feature>
<evidence type="ECO:0000313" key="5">
    <source>
        <dbReference type="EMBL" id="CAI3980278.1"/>
    </source>
</evidence>
<keyword evidence="2" id="KW-0175">Coiled coil</keyword>
<evidence type="ECO:0000256" key="1">
    <source>
        <dbReference type="PROSITE-ProRule" id="PRU00175"/>
    </source>
</evidence>
<dbReference type="PROSITE" id="PS50089">
    <property type="entry name" value="ZF_RING_2"/>
    <property type="match status" value="1"/>
</dbReference>
<organism evidence="5">
    <name type="scientific">Cladocopium goreaui</name>
    <dbReference type="NCBI Taxonomy" id="2562237"/>
    <lineage>
        <taxon>Eukaryota</taxon>
        <taxon>Sar</taxon>
        <taxon>Alveolata</taxon>
        <taxon>Dinophyceae</taxon>
        <taxon>Suessiales</taxon>
        <taxon>Symbiodiniaceae</taxon>
        <taxon>Cladocopium</taxon>
    </lineage>
</organism>
<dbReference type="SMART" id="SM00184">
    <property type="entry name" value="RING"/>
    <property type="match status" value="1"/>
</dbReference>
<dbReference type="Proteomes" id="UP001152797">
    <property type="component" value="Unassembled WGS sequence"/>
</dbReference>
<evidence type="ECO:0000256" key="3">
    <source>
        <dbReference type="SAM" id="MobiDB-lite"/>
    </source>
</evidence>
<keyword evidence="8" id="KW-1185">Reference proteome</keyword>
<reference evidence="5" key="1">
    <citation type="submission" date="2022-10" db="EMBL/GenBank/DDBJ databases">
        <authorList>
            <person name="Chen Y."/>
            <person name="Dougan E. K."/>
            <person name="Chan C."/>
            <person name="Rhodes N."/>
            <person name="Thang M."/>
        </authorList>
    </citation>
    <scope>NUCLEOTIDE SEQUENCE</scope>
</reference>
<dbReference type="SUPFAM" id="SSF57850">
    <property type="entry name" value="RING/U-box"/>
    <property type="match status" value="1"/>
</dbReference>
<dbReference type="GO" id="GO:0008270">
    <property type="term" value="F:zinc ion binding"/>
    <property type="evidence" value="ECO:0007669"/>
    <property type="project" value="UniProtKB-KW"/>
</dbReference>
<feature type="coiled-coil region" evidence="2">
    <location>
        <begin position="305"/>
        <end position="332"/>
    </location>
</feature>
<evidence type="ECO:0000313" key="7">
    <source>
        <dbReference type="EMBL" id="CAL4767590.1"/>
    </source>
</evidence>
<protein>
    <submittedName>
        <fullName evidence="7">RING finger protein B (Protein rngB)</fullName>
    </submittedName>
</protein>
<dbReference type="OrthoDB" id="1711136at2759"/>
<comment type="caution">
    <text evidence="5">The sequence shown here is derived from an EMBL/GenBank/DDBJ whole genome shotgun (WGS) entry which is preliminary data.</text>
</comment>
<dbReference type="GO" id="GO:0061630">
    <property type="term" value="F:ubiquitin protein ligase activity"/>
    <property type="evidence" value="ECO:0007669"/>
    <property type="project" value="TreeGrafter"/>
</dbReference>
<evidence type="ECO:0000313" key="8">
    <source>
        <dbReference type="Proteomes" id="UP001152797"/>
    </source>
</evidence>
<dbReference type="PANTHER" id="PTHR22696:SF1">
    <property type="entry name" value="E3 UBIQUITIN-PROTEIN LIGASE RNF26"/>
    <property type="match status" value="1"/>
</dbReference>
<keyword evidence="1" id="KW-0862">Zinc</keyword>
<feature type="region of interest" description="Disordered" evidence="3">
    <location>
        <begin position="87"/>
        <end position="127"/>
    </location>
</feature>
<dbReference type="PANTHER" id="PTHR22696">
    <property type="entry name" value="E3 UBIQUITIN-PROTEIN LIGASE RNF26"/>
    <property type="match status" value="1"/>
</dbReference>
<dbReference type="Pfam" id="PF13920">
    <property type="entry name" value="zf-C3HC4_3"/>
    <property type="match status" value="1"/>
</dbReference>
<feature type="region of interest" description="Disordered" evidence="3">
    <location>
        <begin position="140"/>
        <end position="163"/>
    </location>
</feature>
<feature type="compositionally biased region" description="Low complexity" evidence="3">
    <location>
        <begin position="195"/>
        <end position="209"/>
    </location>
</feature>
<dbReference type="GO" id="GO:0006511">
    <property type="term" value="P:ubiquitin-dependent protein catabolic process"/>
    <property type="evidence" value="ECO:0007669"/>
    <property type="project" value="TreeGrafter"/>
</dbReference>
<evidence type="ECO:0000259" key="4">
    <source>
        <dbReference type="PROSITE" id="PS50089"/>
    </source>
</evidence>